<accession>A0A8G2EXU1</accession>
<dbReference type="SUPFAM" id="SSF53756">
    <property type="entry name" value="UDP-Glycosyltransferase/glycogen phosphorylase"/>
    <property type="match status" value="1"/>
</dbReference>
<dbReference type="InterPro" id="IPR028098">
    <property type="entry name" value="Glyco_trans_4-like_N"/>
</dbReference>
<sequence>MPYRCSARSRASSNRHPQDVTGLRVLHVIAGASTGGAETFALDAIEALADLGVEQKVICRPHDLTVQRMTALGLPTVTMSFSQVSRHLGGQARVRSVAEDWGPDIVHAWMARAASFVPRSGVGAAEMPCPVVGWMGGYYSAKYFGHCDAFIGVTPDICRHIRATCDGHGRTYLCHTFGTLRDDPPILRDDLAIAPAATVLLMLSRMHQKKGIDTAIEAIRHLPDAVLLLAGDGPEMLRYQRLATTLGVSDRVRFLGWRTDRRALLELCDICLLPSRYEPFGTVIAEAWSMRRPLITTPADGPRQYVVDGEDALVVPFDGPAELASAVNRLSQDRDLVARLVDAGYRKYVQQFSRERVLGNLLAIYRRVATSGQVRIDVSELNARLISAVTAEMLKSEPGADARRISAAVLAAIAYWTYDEGQDTSLARDAALVELSGLRRLVDRQVCGRSVLILDADQLDATLAEGDREALAKWDATICDRLLTLLDNPYRARTENLARSHPSPAD</sequence>
<keyword evidence="3" id="KW-0808">Transferase</keyword>
<dbReference type="GO" id="GO:0016757">
    <property type="term" value="F:glycosyltransferase activity"/>
    <property type="evidence" value="ECO:0007669"/>
    <property type="project" value="InterPro"/>
</dbReference>
<feature type="domain" description="Glycosyltransferase subfamily 4-like N-terminal" evidence="2">
    <location>
        <begin position="35"/>
        <end position="133"/>
    </location>
</feature>
<dbReference type="Gene3D" id="3.40.50.2000">
    <property type="entry name" value="Glycogen Phosphorylase B"/>
    <property type="match status" value="2"/>
</dbReference>
<protein>
    <submittedName>
        <fullName evidence="3">Glycosyltransferase involved in cell wall bisynthesis</fullName>
    </submittedName>
</protein>
<dbReference type="EMBL" id="FNBW01000003">
    <property type="protein sequence ID" value="SDF37137.1"/>
    <property type="molecule type" value="Genomic_DNA"/>
</dbReference>
<reference evidence="3 4" key="1">
    <citation type="submission" date="2016-10" db="EMBL/GenBank/DDBJ databases">
        <authorList>
            <person name="Varghese N."/>
            <person name="Submissions S."/>
        </authorList>
    </citation>
    <scope>NUCLEOTIDE SEQUENCE [LARGE SCALE GENOMIC DNA]</scope>
    <source>
        <strain evidence="3 4">DSM 18839</strain>
    </source>
</reference>
<dbReference type="PANTHER" id="PTHR12526:SF635">
    <property type="entry name" value="GLYCOSYL TRANSFERASE GROUP 1"/>
    <property type="match status" value="1"/>
</dbReference>
<dbReference type="CDD" id="cd03811">
    <property type="entry name" value="GT4_GT28_WabH-like"/>
    <property type="match status" value="1"/>
</dbReference>
<organism evidence="3 4">
    <name type="scientific">Thalassobaculum litoreum DSM 18839</name>
    <dbReference type="NCBI Taxonomy" id="1123362"/>
    <lineage>
        <taxon>Bacteria</taxon>
        <taxon>Pseudomonadati</taxon>
        <taxon>Pseudomonadota</taxon>
        <taxon>Alphaproteobacteria</taxon>
        <taxon>Rhodospirillales</taxon>
        <taxon>Thalassobaculaceae</taxon>
        <taxon>Thalassobaculum</taxon>
    </lineage>
</organism>
<dbReference type="Proteomes" id="UP000198615">
    <property type="component" value="Unassembled WGS sequence"/>
</dbReference>
<dbReference type="OrthoDB" id="529131at2"/>
<name>A0A8G2EXU1_9PROT</name>
<keyword evidence="4" id="KW-1185">Reference proteome</keyword>
<evidence type="ECO:0000259" key="2">
    <source>
        <dbReference type="Pfam" id="PF13439"/>
    </source>
</evidence>
<dbReference type="RefSeq" id="WP_093148690.1">
    <property type="nucleotide sequence ID" value="NZ_FNBW01000003.1"/>
</dbReference>
<proteinExistence type="predicted"/>
<dbReference type="InterPro" id="IPR001296">
    <property type="entry name" value="Glyco_trans_1"/>
</dbReference>
<dbReference type="Pfam" id="PF13439">
    <property type="entry name" value="Glyco_transf_4"/>
    <property type="match status" value="1"/>
</dbReference>
<feature type="domain" description="Glycosyl transferase family 1" evidence="1">
    <location>
        <begin position="188"/>
        <end position="346"/>
    </location>
</feature>
<evidence type="ECO:0000313" key="3">
    <source>
        <dbReference type="EMBL" id="SDF37137.1"/>
    </source>
</evidence>
<evidence type="ECO:0000313" key="4">
    <source>
        <dbReference type="Proteomes" id="UP000198615"/>
    </source>
</evidence>
<dbReference type="PANTHER" id="PTHR12526">
    <property type="entry name" value="GLYCOSYLTRANSFERASE"/>
    <property type="match status" value="1"/>
</dbReference>
<evidence type="ECO:0000259" key="1">
    <source>
        <dbReference type="Pfam" id="PF00534"/>
    </source>
</evidence>
<gene>
    <name evidence="3" type="ORF">SAMN05660686_01044</name>
</gene>
<comment type="caution">
    <text evidence="3">The sequence shown here is derived from an EMBL/GenBank/DDBJ whole genome shotgun (WGS) entry which is preliminary data.</text>
</comment>
<dbReference type="Pfam" id="PF00534">
    <property type="entry name" value="Glycos_transf_1"/>
    <property type="match status" value="1"/>
</dbReference>
<dbReference type="AlphaFoldDB" id="A0A8G2EXU1"/>